<dbReference type="Gene3D" id="3.20.20.220">
    <property type="match status" value="1"/>
</dbReference>
<evidence type="ECO:0000256" key="2">
    <source>
        <dbReference type="ARBA" id="ARBA00012695"/>
    </source>
</evidence>
<organism evidence="7 8">
    <name type="scientific">Physocladia obscura</name>
    <dbReference type="NCBI Taxonomy" id="109957"/>
    <lineage>
        <taxon>Eukaryota</taxon>
        <taxon>Fungi</taxon>
        <taxon>Fungi incertae sedis</taxon>
        <taxon>Chytridiomycota</taxon>
        <taxon>Chytridiomycota incertae sedis</taxon>
        <taxon>Chytridiomycetes</taxon>
        <taxon>Chytridiales</taxon>
        <taxon>Chytriomycetaceae</taxon>
        <taxon>Physocladia</taxon>
    </lineage>
</organism>
<keyword evidence="5" id="KW-0285">Flavoprotein</keyword>
<evidence type="ECO:0000259" key="6">
    <source>
        <dbReference type="Pfam" id="PF01619"/>
    </source>
</evidence>
<dbReference type="GO" id="GO:0071949">
    <property type="term" value="F:FAD binding"/>
    <property type="evidence" value="ECO:0007669"/>
    <property type="project" value="TreeGrafter"/>
</dbReference>
<sequence length="433" mass="47041">MSKLKNRNMGSILDLAIEADMESEAEPTTTKAKETSSHILSLMKESVDIASENPGSFIAAKVTAYVPPAILLRWTNSLRLVQESFNAVKDATTQKTTRSALAQALSKVFPTMTATTHLSGLGATDSSPIDWIDVSNYFSFTNLKIRPAMFQVNSNSTTTNKLLQPITDAADFATLDAVFADLQALMAHADAKNVKVMVDAEQTYFQRAIDDIALTLSRTFNKKNNVVVFNTYQMYLKDGFQRLVTDWTRAHSRGDGNDGWSFGVKIVRGAYMTSERDRAKQLGYADPINATIADTHASYNAAIDFLLQRLAAAAAATANGDGGSEQKLEFVVASHNKASVAKTVAAMQKYGVAPGNPQISFAQLMGMQDGTSYALAANGYRCFKYVPYGPIEDTIPYLLRRAQENSSVLSGGAVEEDKKELVAEISRRAAASC</sequence>
<dbReference type="InterPro" id="IPR015659">
    <property type="entry name" value="Proline_oxidase"/>
</dbReference>
<dbReference type="Proteomes" id="UP001211907">
    <property type="component" value="Unassembled WGS sequence"/>
</dbReference>
<gene>
    <name evidence="7" type="ORF">HK100_003672</name>
</gene>
<evidence type="ECO:0000313" key="7">
    <source>
        <dbReference type="EMBL" id="KAJ3106866.1"/>
    </source>
</evidence>
<dbReference type="InterPro" id="IPR029041">
    <property type="entry name" value="FAD-linked_oxidoreductase-like"/>
</dbReference>
<dbReference type="EMBL" id="JADGJH010001932">
    <property type="protein sequence ID" value="KAJ3106866.1"/>
    <property type="molecule type" value="Genomic_DNA"/>
</dbReference>
<evidence type="ECO:0000256" key="4">
    <source>
        <dbReference type="ARBA" id="ARBA00023062"/>
    </source>
</evidence>
<evidence type="ECO:0000256" key="1">
    <source>
        <dbReference type="ARBA" id="ARBA00005869"/>
    </source>
</evidence>
<comment type="similarity">
    <text evidence="1 5">Belongs to the proline oxidase family.</text>
</comment>
<proteinExistence type="inferred from homology"/>
<reference evidence="7" key="1">
    <citation type="submission" date="2020-05" db="EMBL/GenBank/DDBJ databases">
        <title>Phylogenomic resolution of chytrid fungi.</title>
        <authorList>
            <person name="Stajich J.E."/>
            <person name="Amses K."/>
            <person name="Simmons R."/>
            <person name="Seto K."/>
            <person name="Myers J."/>
            <person name="Bonds A."/>
            <person name="Quandt C.A."/>
            <person name="Barry K."/>
            <person name="Liu P."/>
            <person name="Grigoriev I."/>
            <person name="Longcore J.E."/>
            <person name="James T.Y."/>
        </authorList>
    </citation>
    <scope>NUCLEOTIDE SEQUENCE</scope>
    <source>
        <strain evidence="7">JEL0513</strain>
    </source>
</reference>
<comment type="cofactor">
    <cofactor evidence="5">
        <name>FAD</name>
        <dbReference type="ChEBI" id="CHEBI:57692"/>
    </cofactor>
</comment>
<evidence type="ECO:0000256" key="5">
    <source>
        <dbReference type="RuleBase" id="RU364054"/>
    </source>
</evidence>
<feature type="domain" description="Proline dehydrogenase" evidence="6">
    <location>
        <begin position="2"/>
        <end position="410"/>
    </location>
</feature>
<keyword evidence="5" id="KW-0274">FAD</keyword>
<dbReference type="PANTHER" id="PTHR13914:SF0">
    <property type="entry name" value="PROLINE DEHYDROGENASE 1, MITOCHONDRIAL"/>
    <property type="match status" value="1"/>
</dbReference>
<dbReference type="EC" id="1.5.5.2" evidence="2 5"/>
<evidence type="ECO:0000313" key="8">
    <source>
        <dbReference type="Proteomes" id="UP001211907"/>
    </source>
</evidence>
<dbReference type="GO" id="GO:0005739">
    <property type="term" value="C:mitochondrion"/>
    <property type="evidence" value="ECO:0007669"/>
    <property type="project" value="TreeGrafter"/>
</dbReference>
<dbReference type="Pfam" id="PF01619">
    <property type="entry name" value="Pro_dh"/>
    <property type="match status" value="1"/>
</dbReference>
<dbReference type="AlphaFoldDB" id="A0AAD5XEF8"/>
<comment type="function">
    <text evidence="5">Converts proline to delta-1-pyrroline-5-carboxylate.</text>
</comment>
<dbReference type="SUPFAM" id="SSF51730">
    <property type="entry name" value="FAD-linked oxidoreductase"/>
    <property type="match status" value="1"/>
</dbReference>
<dbReference type="InterPro" id="IPR002872">
    <property type="entry name" value="Proline_DH_dom"/>
</dbReference>
<dbReference type="PANTHER" id="PTHR13914">
    <property type="entry name" value="PROLINE OXIDASE"/>
    <property type="match status" value="1"/>
</dbReference>
<keyword evidence="4 5" id="KW-0642">Proline metabolism</keyword>
<comment type="caution">
    <text evidence="7">The sequence shown here is derived from an EMBL/GenBank/DDBJ whole genome shotgun (WGS) entry which is preliminary data.</text>
</comment>
<protein>
    <recommendedName>
        <fullName evidence="2 5">Proline dehydrogenase</fullName>
        <ecNumber evidence="2 5">1.5.5.2</ecNumber>
    </recommendedName>
</protein>
<comment type="catalytic activity">
    <reaction evidence="5">
        <text>L-proline + a quinone = (S)-1-pyrroline-5-carboxylate + a quinol + H(+)</text>
        <dbReference type="Rhea" id="RHEA:23784"/>
        <dbReference type="ChEBI" id="CHEBI:15378"/>
        <dbReference type="ChEBI" id="CHEBI:17388"/>
        <dbReference type="ChEBI" id="CHEBI:24646"/>
        <dbReference type="ChEBI" id="CHEBI:60039"/>
        <dbReference type="ChEBI" id="CHEBI:132124"/>
        <dbReference type="EC" id="1.5.5.2"/>
    </reaction>
</comment>
<keyword evidence="3 5" id="KW-0560">Oxidoreductase</keyword>
<name>A0AAD5XEF8_9FUNG</name>
<dbReference type="GO" id="GO:0010133">
    <property type="term" value="P:L-proline catabolic process to L-glutamate"/>
    <property type="evidence" value="ECO:0007669"/>
    <property type="project" value="TreeGrafter"/>
</dbReference>
<accession>A0AAD5XEF8</accession>
<dbReference type="GO" id="GO:0004657">
    <property type="term" value="F:proline dehydrogenase activity"/>
    <property type="evidence" value="ECO:0007669"/>
    <property type="project" value="UniProtKB-EC"/>
</dbReference>
<keyword evidence="8" id="KW-1185">Reference proteome</keyword>
<evidence type="ECO:0000256" key="3">
    <source>
        <dbReference type="ARBA" id="ARBA00023002"/>
    </source>
</evidence>